<dbReference type="GO" id="GO:0008113">
    <property type="term" value="F:peptide-methionine (S)-S-oxide reductase activity"/>
    <property type="evidence" value="ECO:0007669"/>
    <property type="project" value="UniProtKB-EC"/>
</dbReference>
<dbReference type="InterPro" id="IPR036509">
    <property type="entry name" value="Met_Sox_Rdtase_MsrA_sf"/>
</dbReference>
<feature type="domain" description="Peptide methionine sulphoxide reductase MsrA" evidence="6">
    <location>
        <begin position="18"/>
        <end position="153"/>
    </location>
</feature>
<comment type="catalytic activity">
    <reaction evidence="3 5">
        <text>L-methionyl-[protein] + [thioredoxin]-disulfide + H2O = L-methionyl-(S)-S-oxide-[protein] + [thioredoxin]-dithiol</text>
        <dbReference type="Rhea" id="RHEA:14217"/>
        <dbReference type="Rhea" id="RHEA-COMP:10698"/>
        <dbReference type="Rhea" id="RHEA-COMP:10700"/>
        <dbReference type="Rhea" id="RHEA-COMP:12313"/>
        <dbReference type="Rhea" id="RHEA-COMP:12315"/>
        <dbReference type="ChEBI" id="CHEBI:15377"/>
        <dbReference type="ChEBI" id="CHEBI:16044"/>
        <dbReference type="ChEBI" id="CHEBI:29950"/>
        <dbReference type="ChEBI" id="CHEBI:44120"/>
        <dbReference type="ChEBI" id="CHEBI:50058"/>
        <dbReference type="EC" id="1.8.4.11"/>
    </reaction>
</comment>
<dbReference type="Gene3D" id="3.30.1060.10">
    <property type="entry name" value="Peptide methionine sulphoxide reductase MsrA"/>
    <property type="match status" value="1"/>
</dbReference>
<dbReference type="PANTHER" id="PTHR43774">
    <property type="entry name" value="PEPTIDE METHIONINE SULFOXIDE REDUCTASE"/>
    <property type="match status" value="1"/>
</dbReference>
<dbReference type="Pfam" id="PF01625">
    <property type="entry name" value="PMSR"/>
    <property type="match status" value="1"/>
</dbReference>
<comment type="catalytic activity">
    <reaction evidence="4 5">
        <text>[thioredoxin]-disulfide + L-methionine + H2O = L-methionine (S)-S-oxide + [thioredoxin]-dithiol</text>
        <dbReference type="Rhea" id="RHEA:19993"/>
        <dbReference type="Rhea" id="RHEA-COMP:10698"/>
        <dbReference type="Rhea" id="RHEA-COMP:10700"/>
        <dbReference type="ChEBI" id="CHEBI:15377"/>
        <dbReference type="ChEBI" id="CHEBI:29950"/>
        <dbReference type="ChEBI" id="CHEBI:50058"/>
        <dbReference type="ChEBI" id="CHEBI:57844"/>
        <dbReference type="ChEBI" id="CHEBI:58772"/>
        <dbReference type="EC" id="1.8.4.11"/>
    </reaction>
</comment>
<dbReference type="NCBIfam" id="TIGR00401">
    <property type="entry name" value="msrA"/>
    <property type="match status" value="1"/>
</dbReference>
<keyword evidence="8" id="KW-1185">Reference proteome</keyword>
<proteinExistence type="inferred from homology"/>
<evidence type="ECO:0000256" key="5">
    <source>
        <dbReference type="HAMAP-Rule" id="MF_01401"/>
    </source>
</evidence>
<evidence type="ECO:0000256" key="4">
    <source>
        <dbReference type="ARBA" id="ARBA00048782"/>
    </source>
</evidence>
<dbReference type="PANTHER" id="PTHR43774:SF1">
    <property type="entry name" value="PEPTIDE METHIONINE SULFOXIDE REDUCTASE MSRA 2"/>
    <property type="match status" value="1"/>
</dbReference>
<accession>A0ABY9KWS7</accession>
<sequence>MYLNELEKGFQNKTLEPMTFGMGCFWTPESRFGAINGVNRTCVGYAGGTTDNPTYRRMGDHTETIHVEFDPNIISYEDLLRHFWRNHYPNRDEYKGRQYISLLRYHNDGQKQSIENIKQEMEKELGEPIETEIAPFENFTHAEIRHQKYYLKRYPKALEQLNDIIPNEEMLTDSTFAAKLNGFVKAFITRDVLIEEINFWPIEMEAREFLKKRLMHMKW</sequence>
<dbReference type="EMBL" id="CP129113">
    <property type="protein sequence ID" value="WLV25238.1"/>
    <property type="molecule type" value="Genomic_DNA"/>
</dbReference>
<evidence type="ECO:0000256" key="2">
    <source>
        <dbReference type="ARBA" id="ARBA00023002"/>
    </source>
</evidence>
<evidence type="ECO:0000313" key="8">
    <source>
        <dbReference type="Proteomes" id="UP001180087"/>
    </source>
</evidence>
<reference evidence="7" key="1">
    <citation type="submission" date="2023-06" db="EMBL/GenBank/DDBJ databases">
        <title>A Treasure from Seagulls: Isolation and Description of Aciduricobacillus qingdaonensis gen. nov., sp. nov., a Rare Obligately Uric Acid-utilizing Member in the Family Bacillaceae.</title>
        <authorList>
            <person name="Liu W."/>
            <person name="Wang B."/>
        </authorList>
    </citation>
    <scope>NUCLEOTIDE SEQUENCE</scope>
    <source>
        <strain evidence="7">44XB</strain>
    </source>
</reference>
<dbReference type="EC" id="1.8.4.11" evidence="5"/>
<evidence type="ECO:0000313" key="7">
    <source>
        <dbReference type="EMBL" id="WLV25238.1"/>
    </source>
</evidence>
<evidence type="ECO:0000256" key="3">
    <source>
        <dbReference type="ARBA" id="ARBA00047806"/>
    </source>
</evidence>
<evidence type="ECO:0000256" key="1">
    <source>
        <dbReference type="ARBA" id="ARBA00005591"/>
    </source>
</evidence>
<keyword evidence="2 5" id="KW-0560">Oxidoreductase</keyword>
<protein>
    <recommendedName>
        <fullName evidence="5">Peptide methionine sulfoxide reductase MsrA</fullName>
        <shortName evidence="5">Protein-methionine-S-oxide reductase</shortName>
        <ecNumber evidence="5">1.8.4.11</ecNumber>
    </recommendedName>
    <alternativeName>
        <fullName evidence="5">Peptide-methionine (S)-S-oxide reductase</fullName>
        <shortName evidence="5">Peptide Met(O) reductase</shortName>
    </alternativeName>
</protein>
<evidence type="ECO:0000259" key="6">
    <source>
        <dbReference type="Pfam" id="PF01625"/>
    </source>
</evidence>
<dbReference type="SUPFAM" id="SSF55068">
    <property type="entry name" value="Peptide methionine sulfoxide reductase"/>
    <property type="match status" value="1"/>
</dbReference>
<dbReference type="HAMAP" id="MF_01401">
    <property type="entry name" value="MsrA"/>
    <property type="match status" value="1"/>
</dbReference>
<dbReference type="RefSeq" id="WP_348029025.1">
    <property type="nucleotide sequence ID" value="NZ_CP129113.1"/>
</dbReference>
<comment type="function">
    <text evidence="5">Has an important function as a repair enzyme for proteins that have been inactivated by oxidation. Catalyzes the reversible oxidation-reduction of methionine sulfoxide in proteins to methionine.</text>
</comment>
<organism evidence="7 8">
    <name type="scientific">Aciduricibacillus chroicocephali</name>
    <dbReference type="NCBI Taxonomy" id="3054939"/>
    <lineage>
        <taxon>Bacteria</taxon>
        <taxon>Bacillati</taxon>
        <taxon>Bacillota</taxon>
        <taxon>Bacilli</taxon>
        <taxon>Bacillales</taxon>
        <taxon>Bacillaceae</taxon>
        <taxon>Aciduricibacillus</taxon>
    </lineage>
</organism>
<dbReference type="InterPro" id="IPR002569">
    <property type="entry name" value="Met_Sox_Rdtase_MsrA_dom"/>
</dbReference>
<gene>
    <name evidence="5 7" type="primary">msrA</name>
    <name evidence="7" type="ORF">QR721_03125</name>
</gene>
<feature type="active site" evidence="5">
    <location>
        <position position="24"/>
    </location>
</feature>
<comment type="similarity">
    <text evidence="1 5">Belongs to the MsrA Met sulfoxide reductase family.</text>
</comment>
<name>A0ABY9KWS7_9BACI</name>
<dbReference type="Proteomes" id="UP001180087">
    <property type="component" value="Chromosome"/>
</dbReference>